<feature type="domain" description="HTH marR-type" evidence="4">
    <location>
        <begin position="32"/>
        <end position="162"/>
    </location>
</feature>
<evidence type="ECO:0000256" key="1">
    <source>
        <dbReference type="ARBA" id="ARBA00023015"/>
    </source>
</evidence>
<evidence type="ECO:0000313" key="6">
    <source>
        <dbReference type="Proteomes" id="UP000326852"/>
    </source>
</evidence>
<dbReference type="SMART" id="SM00347">
    <property type="entry name" value="HTH_MARR"/>
    <property type="match status" value="1"/>
</dbReference>
<keyword evidence="1" id="KW-0805">Transcription regulation</keyword>
<comment type="caution">
    <text evidence="5">The sequence shown here is derived from an EMBL/GenBank/DDBJ whole genome shotgun (WGS) entry which is preliminary data.</text>
</comment>
<proteinExistence type="predicted"/>
<dbReference type="PROSITE" id="PS01117">
    <property type="entry name" value="HTH_MARR_1"/>
    <property type="match status" value="1"/>
</dbReference>
<dbReference type="GO" id="GO:0003677">
    <property type="term" value="F:DNA binding"/>
    <property type="evidence" value="ECO:0007669"/>
    <property type="project" value="UniProtKB-KW"/>
</dbReference>
<keyword evidence="6" id="KW-1185">Reference proteome</keyword>
<keyword evidence="2" id="KW-0238">DNA-binding</keyword>
<evidence type="ECO:0000256" key="2">
    <source>
        <dbReference type="ARBA" id="ARBA00023125"/>
    </source>
</evidence>
<accession>A0A5N6MUS9</accession>
<evidence type="ECO:0000313" key="5">
    <source>
        <dbReference type="EMBL" id="KAD4059858.1"/>
    </source>
</evidence>
<evidence type="ECO:0000256" key="3">
    <source>
        <dbReference type="ARBA" id="ARBA00023163"/>
    </source>
</evidence>
<dbReference type="Pfam" id="PF12802">
    <property type="entry name" value="MarR_2"/>
    <property type="match status" value="1"/>
</dbReference>
<keyword evidence="3" id="KW-0804">Transcription</keyword>
<dbReference type="InterPro" id="IPR023187">
    <property type="entry name" value="Tscrpt_reg_MarR-type_CS"/>
</dbReference>
<protein>
    <submittedName>
        <fullName evidence="5">MarR family transcriptional regulator</fullName>
    </submittedName>
</protein>
<dbReference type="GO" id="GO:0003700">
    <property type="term" value="F:DNA-binding transcription factor activity"/>
    <property type="evidence" value="ECO:0007669"/>
    <property type="project" value="InterPro"/>
</dbReference>
<name>A0A5N6MUS9_9MICC</name>
<organism evidence="5 6">
    <name type="scientific">Arthrobacter yangruifuii</name>
    <dbReference type="NCBI Taxonomy" id="2606616"/>
    <lineage>
        <taxon>Bacteria</taxon>
        <taxon>Bacillati</taxon>
        <taxon>Actinomycetota</taxon>
        <taxon>Actinomycetes</taxon>
        <taxon>Micrococcales</taxon>
        <taxon>Micrococcaceae</taxon>
        <taxon>Arthrobacter</taxon>
    </lineage>
</organism>
<dbReference type="InterPro" id="IPR036390">
    <property type="entry name" value="WH_DNA-bd_sf"/>
</dbReference>
<dbReference type="SUPFAM" id="SSF46785">
    <property type="entry name" value="Winged helix' DNA-binding domain"/>
    <property type="match status" value="1"/>
</dbReference>
<dbReference type="PANTHER" id="PTHR33164:SF57">
    <property type="entry name" value="MARR-FAMILY TRANSCRIPTIONAL REGULATOR"/>
    <property type="match status" value="1"/>
</dbReference>
<dbReference type="Proteomes" id="UP000326852">
    <property type="component" value="Unassembled WGS sequence"/>
</dbReference>
<dbReference type="GO" id="GO:0006950">
    <property type="term" value="P:response to stress"/>
    <property type="evidence" value="ECO:0007669"/>
    <property type="project" value="TreeGrafter"/>
</dbReference>
<evidence type="ECO:0000259" key="4">
    <source>
        <dbReference type="PROSITE" id="PS50995"/>
    </source>
</evidence>
<sequence>MFPPERTTVSVPAPTSGEFEDTTFESAVGEVEHQFSVMLAAARRSVKTAAVAVHPALQPLGFTVLMTLHRGGECQQGSVAEALQVDKALLSRTVSQLEALGLVVRRTDPSDGRVQLLDLTAEGRARFEGAHTAKRTRLRERLGNWTPAELRNLSDLLHKLNERG</sequence>
<gene>
    <name evidence="5" type="ORF">GD627_01865</name>
</gene>
<dbReference type="InterPro" id="IPR036388">
    <property type="entry name" value="WH-like_DNA-bd_sf"/>
</dbReference>
<dbReference type="EMBL" id="VTFX01000001">
    <property type="protein sequence ID" value="KAD4059858.1"/>
    <property type="molecule type" value="Genomic_DNA"/>
</dbReference>
<dbReference type="InterPro" id="IPR039422">
    <property type="entry name" value="MarR/SlyA-like"/>
</dbReference>
<dbReference type="PROSITE" id="PS50995">
    <property type="entry name" value="HTH_MARR_2"/>
    <property type="match status" value="1"/>
</dbReference>
<dbReference type="Gene3D" id="1.10.10.10">
    <property type="entry name" value="Winged helix-like DNA-binding domain superfamily/Winged helix DNA-binding domain"/>
    <property type="match status" value="1"/>
</dbReference>
<dbReference type="AlphaFoldDB" id="A0A5N6MUS9"/>
<dbReference type="PRINTS" id="PR00598">
    <property type="entry name" value="HTHMARR"/>
</dbReference>
<dbReference type="PANTHER" id="PTHR33164">
    <property type="entry name" value="TRANSCRIPTIONAL REGULATOR, MARR FAMILY"/>
    <property type="match status" value="1"/>
</dbReference>
<dbReference type="InterPro" id="IPR000835">
    <property type="entry name" value="HTH_MarR-typ"/>
</dbReference>
<reference evidence="5 6" key="1">
    <citation type="submission" date="2019-08" db="EMBL/GenBank/DDBJ databases">
        <title>Arthrobacter sp. nov., isolated from plateau pika and Tibetan wild ass.</title>
        <authorList>
            <person name="Ge Y."/>
        </authorList>
    </citation>
    <scope>NUCLEOTIDE SEQUENCE [LARGE SCALE GENOMIC DNA]</scope>
    <source>
        <strain evidence="5 6">785</strain>
    </source>
</reference>